<dbReference type="AlphaFoldDB" id="A0AAD6RY36"/>
<keyword evidence="1" id="KW-0472">Membrane</keyword>
<evidence type="ECO:0000256" key="1">
    <source>
        <dbReference type="SAM" id="Phobius"/>
    </source>
</evidence>
<protein>
    <submittedName>
        <fullName evidence="2">Uncharacterized protein</fullName>
    </submittedName>
</protein>
<name>A0AAD6RY36_9AGAR</name>
<sequence length="140" mass="15996">MTAGTTGTSPSSTVNPLWFAVKKNRAFFAFAWPILIFFSLFAALFEAQRQNILQNRTDAQIIVINRDAWLPTELSNWYPWEATTPACSTQWKKWRCWQPCFFAGGPEGIIGVDPSAYQWCMDSALKIVAMNILRRRGDQK</sequence>
<organism evidence="2 3">
    <name type="scientific">Mycena alexandri</name>
    <dbReference type="NCBI Taxonomy" id="1745969"/>
    <lineage>
        <taxon>Eukaryota</taxon>
        <taxon>Fungi</taxon>
        <taxon>Dikarya</taxon>
        <taxon>Basidiomycota</taxon>
        <taxon>Agaricomycotina</taxon>
        <taxon>Agaricomycetes</taxon>
        <taxon>Agaricomycetidae</taxon>
        <taxon>Agaricales</taxon>
        <taxon>Marasmiineae</taxon>
        <taxon>Mycenaceae</taxon>
        <taxon>Mycena</taxon>
    </lineage>
</organism>
<evidence type="ECO:0000313" key="3">
    <source>
        <dbReference type="Proteomes" id="UP001218188"/>
    </source>
</evidence>
<proteinExistence type="predicted"/>
<feature type="transmembrane region" description="Helical" evidence="1">
    <location>
        <begin position="26"/>
        <end position="45"/>
    </location>
</feature>
<keyword evidence="1" id="KW-1133">Transmembrane helix</keyword>
<keyword evidence="3" id="KW-1185">Reference proteome</keyword>
<dbReference type="Proteomes" id="UP001218188">
    <property type="component" value="Unassembled WGS sequence"/>
</dbReference>
<keyword evidence="1" id="KW-0812">Transmembrane</keyword>
<reference evidence="2" key="1">
    <citation type="submission" date="2023-03" db="EMBL/GenBank/DDBJ databases">
        <title>Massive genome expansion in bonnet fungi (Mycena s.s.) driven by repeated elements and novel gene families across ecological guilds.</title>
        <authorList>
            <consortium name="Lawrence Berkeley National Laboratory"/>
            <person name="Harder C.B."/>
            <person name="Miyauchi S."/>
            <person name="Viragh M."/>
            <person name="Kuo A."/>
            <person name="Thoen E."/>
            <person name="Andreopoulos B."/>
            <person name="Lu D."/>
            <person name="Skrede I."/>
            <person name="Drula E."/>
            <person name="Henrissat B."/>
            <person name="Morin E."/>
            <person name="Kohler A."/>
            <person name="Barry K."/>
            <person name="LaButti K."/>
            <person name="Morin E."/>
            <person name="Salamov A."/>
            <person name="Lipzen A."/>
            <person name="Mereny Z."/>
            <person name="Hegedus B."/>
            <person name="Baldrian P."/>
            <person name="Stursova M."/>
            <person name="Weitz H."/>
            <person name="Taylor A."/>
            <person name="Grigoriev I.V."/>
            <person name="Nagy L.G."/>
            <person name="Martin F."/>
            <person name="Kauserud H."/>
        </authorList>
    </citation>
    <scope>NUCLEOTIDE SEQUENCE</scope>
    <source>
        <strain evidence="2">CBHHK200</strain>
    </source>
</reference>
<evidence type="ECO:0000313" key="2">
    <source>
        <dbReference type="EMBL" id="KAJ7016420.1"/>
    </source>
</evidence>
<accession>A0AAD6RY36</accession>
<comment type="caution">
    <text evidence="2">The sequence shown here is derived from an EMBL/GenBank/DDBJ whole genome shotgun (WGS) entry which is preliminary data.</text>
</comment>
<dbReference type="EMBL" id="JARJCM010000509">
    <property type="protein sequence ID" value="KAJ7016420.1"/>
    <property type="molecule type" value="Genomic_DNA"/>
</dbReference>
<gene>
    <name evidence="2" type="ORF">C8F04DRAFT_1281464</name>
</gene>